<dbReference type="RefSeq" id="XP_067069939.1">
    <property type="nucleotide sequence ID" value="XM_067213851.1"/>
</dbReference>
<dbReference type="Pfam" id="PF04707">
    <property type="entry name" value="PRELI"/>
    <property type="match status" value="1"/>
</dbReference>
<dbReference type="VEuPathDB" id="CryptoDB:cand_036250"/>
<dbReference type="GO" id="GO:0005758">
    <property type="term" value="C:mitochondrial intermembrane space"/>
    <property type="evidence" value="ECO:0007669"/>
    <property type="project" value="InterPro"/>
</dbReference>
<accession>A0A1J4MYT7</accession>
<keyword evidence="3" id="KW-1185">Reference proteome</keyword>
<reference evidence="2 3" key="1">
    <citation type="submission" date="2016-10" db="EMBL/GenBank/DDBJ databases">
        <title>Reductive evolution of mitochondrial metabolism and differential evolution of invasion-related proteins in Cryptosporidium.</title>
        <authorList>
            <person name="Liu S."/>
            <person name="Roellig D.M."/>
            <person name="Guo Y."/>
            <person name="Li N."/>
            <person name="Frace M.A."/>
            <person name="Tang K."/>
            <person name="Zhang L."/>
            <person name="Feng Y."/>
            <person name="Xiao L."/>
        </authorList>
    </citation>
    <scope>NUCLEOTIDE SEQUENCE [LARGE SCALE GENOMIC DNA]</scope>
    <source>
        <strain evidence="2">30847</strain>
    </source>
</reference>
<sequence length="347" mass="40857">MVLTSKSHTYHHNWETVTLAFWNKYPNNLQPHVRRVDVLNININETMRCMFIKRLHSLKYNIPGWIERLIGCTAQGYAVEESFCDLDNKVLKIKGVNHTFNQFFRLEEECRYGVHPENSEWTLFTQEYKFIVEGFGKEGNSIRKYIEKLAAQTVHEKSINGLSAMNEKIKSIEPFIDKSTKSKLEDKLNEILTVAQLNKEVMADPDLEITNYLFNKLDTEDKVGNQNLHIDQQDHNKVIQRLYKESEGYKYLQIQPKDRNESYKDLIYISKVDNIHANISFKPKNSSIYDKLLNKVQNRNHPLLIRKIYDTTRFTVSLLQKINYIQSKTVYKDKCAGLDHFFNFLCS</sequence>
<dbReference type="OrthoDB" id="407630at2759"/>
<dbReference type="EMBL" id="LRBS01000008">
    <property type="protein sequence ID" value="OII78093.1"/>
    <property type="molecule type" value="Genomic_DNA"/>
</dbReference>
<gene>
    <name evidence="2" type="ORF">cand_036250</name>
</gene>
<feature type="domain" description="PRELI/MSF1" evidence="1">
    <location>
        <begin position="1"/>
        <end position="177"/>
    </location>
</feature>
<dbReference type="Proteomes" id="UP000186804">
    <property type="component" value="Unassembled WGS sequence"/>
</dbReference>
<proteinExistence type="predicted"/>
<dbReference type="InterPro" id="IPR037365">
    <property type="entry name" value="Slowmo/Ups"/>
</dbReference>
<comment type="caution">
    <text evidence="2">The sequence shown here is derived from an EMBL/GenBank/DDBJ whole genome shotgun (WGS) entry which is preliminary data.</text>
</comment>
<dbReference type="AlphaFoldDB" id="A0A1J4MYT7"/>
<dbReference type="InterPro" id="IPR006797">
    <property type="entry name" value="PRELI/MSF1_dom"/>
</dbReference>
<evidence type="ECO:0000313" key="2">
    <source>
        <dbReference type="EMBL" id="OII78093.1"/>
    </source>
</evidence>
<evidence type="ECO:0000313" key="3">
    <source>
        <dbReference type="Proteomes" id="UP000186804"/>
    </source>
</evidence>
<protein>
    <submittedName>
        <fullName evidence="2">MSF1-like conserved region family protein</fullName>
    </submittedName>
</protein>
<dbReference type="GeneID" id="92367809"/>
<organism evidence="2 3">
    <name type="scientific">Cryptosporidium andersoni</name>
    <dbReference type="NCBI Taxonomy" id="117008"/>
    <lineage>
        <taxon>Eukaryota</taxon>
        <taxon>Sar</taxon>
        <taxon>Alveolata</taxon>
        <taxon>Apicomplexa</taxon>
        <taxon>Conoidasida</taxon>
        <taxon>Coccidia</taxon>
        <taxon>Eucoccidiorida</taxon>
        <taxon>Eimeriorina</taxon>
        <taxon>Cryptosporidiidae</taxon>
        <taxon>Cryptosporidium</taxon>
    </lineage>
</organism>
<dbReference type="PANTHER" id="PTHR11158">
    <property type="entry name" value="MSF1/PX19 RELATED"/>
    <property type="match status" value="1"/>
</dbReference>
<dbReference type="PROSITE" id="PS50904">
    <property type="entry name" value="PRELI_MSF1"/>
    <property type="match status" value="1"/>
</dbReference>
<name>A0A1J4MYT7_9CRYT</name>
<evidence type="ECO:0000259" key="1">
    <source>
        <dbReference type="PROSITE" id="PS50904"/>
    </source>
</evidence>